<evidence type="ECO:0000313" key="2">
    <source>
        <dbReference type="EMBL" id="ACS20089.1"/>
    </source>
</evidence>
<dbReference type="Pfam" id="PF05721">
    <property type="entry name" value="PhyH"/>
    <property type="match status" value="1"/>
</dbReference>
<organism evidence="2">
    <name type="scientific">Variovorax paradoxus (strain S110)</name>
    <dbReference type="NCBI Taxonomy" id="543728"/>
    <lineage>
        <taxon>Bacteria</taxon>
        <taxon>Pseudomonadati</taxon>
        <taxon>Pseudomonadota</taxon>
        <taxon>Betaproteobacteria</taxon>
        <taxon>Burkholderiales</taxon>
        <taxon>Comamonadaceae</taxon>
        <taxon>Variovorax</taxon>
    </lineage>
</organism>
<dbReference type="GO" id="GO:0005506">
    <property type="term" value="F:iron ion binding"/>
    <property type="evidence" value="ECO:0007669"/>
    <property type="project" value="UniProtKB-ARBA"/>
</dbReference>
<dbReference type="KEGG" id="vap:Vapar_3472"/>
<protein>
    <submittedName>
        <fullName evidence="2">Phytanoyl-CoA dioxygenase</fullName>
    </submittedName>
</protein>
<dbReference type="SUPFAM" id="SSF51197">
    <property type="entry name" value="Clavaminate synthase-like"/>
    <property type="match status" value="1"/>
</dbReference>
<dbReference type="STRING" id="543728.Vapar_3472"/>
<sequence length="301" mass="33929">MKLTPEQRAQFERDGYLFFPGHFSPEETRALTDAVPDLYSKREAFNVREKGSDAVRTNFAAHLISEPFARLARHPRMVEPVMDLFGEEVYMHQFKINGKMAFEGDVWQWHQDYGTWLNDDLMPTERAMNVAIFLDEVNEHNGPLMFIPGSHRKGVVDAKHDLTTTSYPLWTVDNDLIRQLVDRAGGKGHYDAAGRHVGGGIVSPKGPAGSMILFHSCLVHASGSNLSPFNRVAVYLSLCAVSNHIRRHKRPEYIAHRNFAPIELLPDDCLLKPYPVEVPWKNGLPESALQTSLEVLDTAEA</sequence>
<comment type="cofactor">
    <cofactor evidence="1">
        <name>Fe(2+)</name>
        <dbReference type="ChEBI" id="CHEBI:29033"/>
    </cofactor>
</comment>
<dbReference type="GO" id="GO:0016706">
    <property type="term" value="F:2-oxoglutarate-dependent dioxygenase activity"/>
    <property type="evidence" value="ECO:0007669"/>
    <property type="project" value="UniProtKB-ARBA"/>
</dbReference>
<dbReference type="AlphaFoldDB" id="C5CSY2"/>
<dbReference type="eggNOG" id="COG5285">
    <property type="taxonomic scope" value="Bacteria"/>
</dbReference>
<keyword evidence="2" id="KW-0560">Oxidoreductase</keyword>
<name>C5CSY2_VARPS</name>
<dbReference type="EMBL" id="CP001635">
    <property type="protein sequence ID" value="ACS20089.1"/>
    <property type="molecule type" value="Genomic_DNA"/>
</dbReference>
<dbReference type="InterPro" id="IPR008775">
    <property type="entry name" value="Phytyl_CoA_dOase-like"/>
</dbReference>
<dbReference type="OrthoDB" id="9791262at2"/>
<dbReference type="PANTHER" id="PTHR20883:SF48">
    <property type="entry name" value="ECTOINE DIOXYGENASE"/>
    <property type="match status" value="1"/>
</dbReference>
<gene>
    <name evidence="2" type="ordered locus">Vapar_3472</name>
</gene>
<dbReference type="HOGENOM" id="CLU_048953_5_0_4"/>
<evidence type="ECO:0000256" key="1">
    <source>
        <dbReference type="ARBA" id="ARBA00001954"/>
    </source>
</evidence>
<reference evidence="2" key="1">
    <citation type="submission" date="2009-06" db="EMBL/GenBank/DDBJ databases">
        <title>Complete sequence of chromosome 1 of Variovorax paradoxus S110.</title>
        <authorList>
            <consortium name="US DOE Joint Genome Institute"/>
            <person name="Lucas S."/>
            <person name="Copeland A."/>
            <person name="Lapidus A."/>
            <person name="Glavina del Rio T."/>
            <person name="Tice H."/>
            <person name="Bruce D."/>
            <person name="Goodwin L."/>
            <person name="Pitluck S."/>
            <person name="Chertkov O."/>
            <person name="Brettin T."/>
            <person name="Detter J.C."/>
            <person name="Han C."/>
            <person name="Larimer F."/>
            <person name="Land M."/>
            <person name="Hauser L."/>
            <person name="Kyrpides N."/>
            <person name="Ovchinnikova G."/>
            <person name="Orwin P."/>
            <person name="Leadbetter J.R."/>
            <person name="Spain J.C."/>
            <person name="Han J.I."/>
        </authorList>
    </citation>
    <scope>NUCLEOTIDE SEQUENCE</scope>
    <source>
        <strain evidence="2">S110</strain>
    </source>
</reference>
<proteinExistence type="predicted"/>
<keyword evidence="2" id="KW-0223">Dioxygenase</keyword>
<accession>C5CSY2</accession>
<dbReference type="PANTHER" id="PTHR20883">
    <property type="entry name" value="PHYTANOYL-COA DIOXYGENASE DOMAIN CONTAINING 1"/>
    <property type="match status" value="1"/>
</dbReference>
<dbReference type="Gene3D" id="2.60.120.620">
    <property type="entry name" value="q2cbj1_9rhob like domain"/>
    <property type="match status" value="1"/>
</dbReference>